<sequence>MGVVLVAFRSAPAPILMANLSFVHLLRWVLAVRFWAVLSFLLLLGLAARAQTYNAVVAKDGTGSFATVQAAINAAPTGRTTPYTIFIKNGKYREKVTVPANKPFLQLTGESVAGTILSWNDANTPSFPGNSSSFIINASDISALNITFENTYGDAPQGLAMYITGDRVAFKNCRFLGGQDTMQLNSQAGNRSYFKECYIDGVVDFIFGAGRGVFEHCIIYPRTRRDGGTGGYITAANTQPGQPYGFVFRNCTIPDNRGTTTYTLGRPWQNDSGSTPTDRSHTKVVWLNTTMGSTIKPVGWQVWDAGTVTSVIQYAEYKSRDFSGNLVNTSQRVPWSMQLTDADTALYTRAAVLGSWDPCAIVPNFCGRRAPDIAVSNFWAVKGTATAPSTITWNLSWHIAGVQYQVFRSSTRRGTYTPLYTTTSTVATNINFGTTDPIPAPGSSYFYYVRASKAGLATHVTDTLQISSTPTITTTGALQAFLQGGRQPSAAQNFLVAAENLTAVLRIAPPAGFEVSANGGTTWFGSSTALTLTPSATGNVASTTIGVRLNAAAVGASAGNITLSSTGAASQTVALTGTTQAAVLPQSVPLLWWPMTRNNQDSTAVRSARVVASLPTFRKFQLSNGSATATIPPYSNRYGQAFAPSADGGWTAAVGGNGGNLNRTYYEQFTVSGTAGSPVRLDSVLLNAYVTGSTSNTKLAVVWSKSGFTTDSTDVTGGRGPGGALQSTANGGFTTPIFTTNTSSTYRLALAGAAGVTLQPGQTLSLRVYFSCGSTTTATRFATLKHVVVKGEAGVVNGSRAARNSVLQVYPNPTTEQLTVVHPAAAGGTEIAVYSLLGQRVAVVSCVAGSRATTLNVAGLSRGQYLLRYSSPTEQFTTRINKQ</sequence>
<dbReference type="GO" id="GO:0042545">
    <property type="term" value="P:cell wall modification"/>
    <property type="evidence" value="ECO:0007669"/>
    <property type="project" value="InterPro"/>
</dbReference>
<organism evidence="6 7">
    <name type="scientific">Hymenobacter busanensis</name>
    <dbReference type="NCBI Taxonomy" id="2607656"/>
    <lineage>
        <taxon>Bacteria</taxon>
        <taxon>Pseudomonadati</taxon>
        <taxon>Bacteroidota</taxon>
        <taxon>Cytophagia</taxon>
        <taxon>Cytophagales</taxon>
        <taxon>Hymenobacteraceae</taxon>
        <taxon>Hymenobacter</taxon>
    </lineage>
</organism>
<evidence type="ECO:0000313" key="7">
    <source>
        <dbReference type="Proteomes" id="UP000326380"/>
    </source>
</evidence>
<dbReference type="Proteomes" id="UP000326380">
    <property type="component" value="Unassembled WGS sequence"/>
</dbReference>
<dbReference type="PANTHER" id="PTHR31321:SF57">
    <property type="entry name" value="PECTINESTERASE 53-RELATED"/>
    <property type="match status" value="1"/>
</dbReference>
<keyword evidence="7" id="KW-1185">Reference proteome</keyword>
<dbReference type="PANTHER" id="PTHR31321">
    <property type="entry name" value="ACYL-COA THIOESTER HYDROLASE YBHC-RELATED"/>
    <property type="match status" value="1"/>
</dbReference>
<dbReference type="SUPFAM" id="SSF51126">
    <property type="entry name" value="Pectin lyase-like"/>
    <property type="match status" value="1"/>
</dbReference>
<dbReference type="InterPro" id="IPR000070">
    <property type="entry name" value="Pectinesterase_cat"/>
</dbReference>
<accession>A0AA88FJN7</accession>
<dbReference type="AlphaFoldDB" id="A0AA88FJN7"/>
<comment type="similarity">
    <text evidence="1">Belongs to the pectinesterase family.</text>
</comment>
<evidence type="ECO:0000256" key="3">
    <source>
        <dbReference type="ARBA" id="ARBA00023085"/>
    </source>
</evidence>
<dbReference type="NCBIfam" id="TIGR04183">
    <property type="entry name" value="Por_Secre_tail"/>
    <property type="match status" value="1"/>
</dbReference>
<feature type="domain" description="Secretion system C-terminal sorting" evidence="5">
    <location>
        <begin position="809"/>
        <end position="879"/>
    </location>
</feature>
<keyword evidence="2" id="KW-0378">Hydrolase</keyword>
<evidence type="ECO:0000259" key="5">
    <source>
        <dbReference type="Pfam" id="PF18962"/>
    </source>
</evidence>
<evidence type="ECO:0000259" key="4">
    <source>
        <dbReference type="Pfam" id="PF01095"/>
    </source>
</evidence>
<dbReference type="Pfam" id="PF01095">
    <property type="entry name" value="Pectinesterase"/>
    <property type="match status" value="1"/>
</dbReference>
<dbReference type="Pfam" id="PF18962">
    <property type="entry name" value="Por_Secre_tail"/>
    <property type="match status" value="1"/>
</dbReference>
<feature type="domain" description="Pectinesterase catalytic" evidence="4">
    <location>
        <begin position="54"/>
        <end position="348"/>
    </location>
</feature>
<protein>
    <submittedName>
        <fullName evidence="6">T9SS type A sorting domain-containing protein</fullName>
    </submittedName>
</protein>
<proteinExistence type="inferred from homology"/>
<reference evidence="6 7" key="1">
    <citation type="submission" date="2019-09" db="EMBL/GenBank/DDBJ databases">
        <title>Genome sequence of Hymenobacter sp. M3.</title>
        <authorList>
            <person name="Srinivasan S."/>
        </authorList>
    </citation>
    <scope>NUCLEOTIDE SEQUENCE [LARGE SCALE GENOMIC DNA]</scope>
    <source>
        <strain evidence="6 7">M3</strain>
    </source>
</reference>
<dbReference type="GO" id="GO:0030599">
    <property type="term" value="F:pectinesterase activity"/>
    <property type="evidence" value="ECO:0007669"/>
    <property type="project" value="InterPro"/>
</dbReference>
<evidence type="ECO:0000256" key="1">
    <source>
        <dbReference type="ARBA" id="ARBA00008891"/>
    </source>
</evidence>
<dbReference type="InterPro" id="IPR012334">
    <property type="entry name" value="Pectin_lyas_fold"/>
</dbReference>
<dbReference type="Gene3D" id="2.160.20.10">
    <property type="entry name" value="Single-stranded right-handed beta-helix, Pectin lyase-like"/>
    <property type="match status" value="1"/>
</dbReference>
<keyword evidence="3" id="KW-0063">Aspartyl esterase</keyword>
<name>A0AA88FJN7_9BACT</name>
<gene>
    <name evidence="6" type="ORF">F0P96_12095</name>
</gene>
<comment type="caution">
    <text evidence="6">The sequence shown here is derived from an EMBL/GenBank/DDBJ whole genome shotgun (WGS) entry which is preliminary data.</text>
</comment>
<dbReference type="EMBL" id="VTWU01000004">
    <property type="protein sequence ID" value="KAA9332218.1"/>
    <property type="molecule type" value="Genomic_DNA"/>
</dbReference>
<dbReference type="InterPro" id="IPR011050">
    <property type="entry name" value="Pectin_lyase_fold/virulence"/>
</dbReference>
<dbReference type="InterPro" id="IPR026444">
    <property type="entry name" value="Secre_tail"/>
</dbReference>
<dbReference type="GO" id="GO:0009279">
    <property type="term" value="C:cell outer membrane"/>
    <property type="evidence" value="ECO:0007669"/>
    <property type="project" value="TreeGrafter"/>
</dbReference>
<evidence type="ECO:0000313" key="6">
    <source>
        <dbReference type="EMBL" id="KAA9332218.1"/>
    </source>
</evidence>
<evidence type="ECO:0000256" key="2">
    <source>
        <dbReference type="ARBA" id="ARBA00022801"/>
    </source>
</evidence>